<gene>
    <name evidence="2" type="ORF">JY572_03160</name>
</gene>
<protein>
    <submittedName>
        <fullName evidence="2">Uncharacterized protein</fullName>
    </submittedName>
</protein>
<dbReference type="Proteomes" id="UP000663090">
    <property type="component" value="Chromosome"/>
</dbReference>
<evidence type="ECO:0000313" key="3">
    <source>
        <dbReference type="Proteomes" id="UP000663090"/>
    </source>
</evidence>
<keyword evidence="1" id="KW-0732">Signal</keyword>
<proteinExistence type="predicted"/>
<dbReference type="EMBL" id="CP071091">
    <property type="protein sequence ID" value="QSQ15101.1"/>
    <property type="molecule type" value="Genomic_DNA"/>
</dbReference>
<feature type="chain" id="PRO_5045344308" evidence="1">
    <location>
        <begin position="23"/>
        <end position="383"/>
    </location>
</feature>
<reference evidence="2 3" key="1">
    <citation type="submission" date="2021-02" db="EMBL/GenBank/DDBJ databases">
        <title>De Novo genome assembly of isolated myxobacteria.</title>
        <authorList>
            <person name="Stevens D.C."/>
        </authorList>
    </citation>
    <scope>NUCLEOTIDE SEQUENCE [LARGE SCALE GENOMIC DNA]</scope>
    <source>
        <strain evidence="2 3">SCHIC003</strain>
    </source>
</reference>
<organism evidence="2 3">
    <name type="scientific">Myxococcus landrumensis</name>
    <dbReference type="NCBI Taxonomy" id="2813577"/>
    <lineage>
        <taxon>Bacteria</taxon>
        <taxon>Pseudomonadati</taxon>
        <taxon>Myxococcota</taxon>
        <taxon>Myxococcia</taxon>
        <taxon>Myxococcales</taxon>
        <taxon>Cystobacterineae</taxon>
        <taxon>Myxococcaceae</taxon>
        <taxon>Myxococcus</taxon>
    </lineage>
</organism>
<evidence type="ECO:0000313" key="2">
    <source>
        <dbReference type="EMBL" id="QSQ15101.1"/>
    </source>
</evidence>
<feature type="signal peptide" evidence="1">
    <location>
        <begin position="1"/>
        <end position="22"/>
    </location>
</feature>
<keyword evidence="3" id="KW-1185">Reference proteome</keyword>
<sequence>MKGDWKKWLLTGLMLTAPAVPAATVWEPRLRIAAEERYDDDLRLGAGATGGQFMSKLSPRVGLEGKDERLTLDGFYAADVLMRHGSGRVTLDHRSGMALQYLLSRRLRVDGYARVFRVTDPTSLPRDGLARSTEPTFFTQARLGLTARASERVDVRAGYALEVVRILEDGQHTGSAHTPTLEMLYRSSRRLTLGLEYRYQGFLYERVLSQAHALTGSLRYRLTRPTTLIVRAGPVRYLAPYGQEGGWVPRVNLELAREGELFDLGFAVGHDLVGASGFANALWADYATLTVARRFNQRFSAFGAASFFRNGRAPARAWSTFDNARRVSQGYAVGAGVEYAVNRQVAMQGAVDRIAQVGVAEAAGAAGDLSRNVFAVRLIVTAW</sequence>
<name>A0ABX7N8K9_9BACT</name>
<accession>A0ABX7N8K9</accession>
<evidence type="ECO:0000256" key="1">
    <source>
        <dbReference type="SAM" id="SignalP"/>
    </source>
</evidence>
<dbReference type="RefSeq" id="WP_206716841.1">
    <property type="nucleotide sequence ID" value="NZ_CP071091.1"/>
</dbReference>